<name>A0A7N2LDV4_QUELO</name>
<dbReference type="EnsemblPlants" id="QL04p031062:mrna">
    <property type="protein sequence ID" value="QL04p031062:mrna"/>
    <property type="gene ID" value="QL04p031062"/>
</dbReference>
<proteinExistence type="predicted"/>
<reference evidence="1" key="2">
    <citation type="submission" date="2021-01" db="UniProtKB">
        <authorList>
            <consortium name="EnsemblPlants"/>
        </authorList>
    </citation>
    <scope>IDENTIFICATION</scope>
</reference>
<dbReference type="OMA" id="SSYICTM"/>
<dbReference type="Proteomes" id="UP000594261">
    <property type="component" value="Chromosome 4"/>
</dbReference>
<dbReference type="AlphaFoldDB" id="A0A7N2LDV4"/>
<dbReference type="EMBL" id="LRBV02000004">
    <property type="status" value="NOT_ANNOTATED_CDS"/>
    <property type="molecule type" value="Genomic_DNA"/>
</dbReference>
<keyword evidence="2" id="KW-1185">Reference proteome</keyword>
<dbReference type="InParanoid" id="A0A7N2LDV4"/>
<reference evidence="1 2" key="1">
    <citation type="journal article" date="2016" name="G3 (Bethesda)">
        <title>First Draft Assembly and Annotation of the Genome of a California Endemic Oak Quercus lobata Nee (Fagaceae).</title>
        <authorList>
            <person name="Sork V.L."/>
            <person name="Fitz-Gibbon S.T."/>
            <person name="Puiu D."/>
            <person name="Crepeau M."/>
            <person name="Gugger P.F."/>
            <person name="Sherman R."/>
            <person name="Stevens K."/>
            <person name="Langley C.H."/>
            <person name="Pellegrini M."/>
            <person name="Salzberg S.L."/>
        </authorList>
    </citation>
    <scope>NUCLEOTIDE SEQUENCE [LARGE SCALE GENOMIC DNA]</scope>
    <source>
        <strain evidence="1 2">cv. SW786</strain>
    </source>
</reference>
<dbReference type="EnsemblPlants" id="QL04p031079:mrna">
    <property type="protein sequence ID" value="QL04p031079:mrna"/>
    <property type="gene ID" value="QL04p031079"/>
</dbReference>
<accession>A0A7N2LDV4</accession>
<evidence type="ECO:0000313" key="2">
    <source>
        <dbReference type="Proteomes" id="UP000594261"/>
    </source>
</evidence>
<dbReference type="Gramene" id="QL04p031079:mrna">
    <property type="protein sequence ID" value="QL04p031079:mrna"/>
    <property type="gene ID" value="QL04p031079"/>
</dbReference>
<protein>
    <submittedName>
        <fullName evidence="1">Uncharacterized protein</fullName>
    </submittedName>
</protein>
<organism evidence="1 2">
    <name type="scientific">Quercus lobata</name>
    <name type="common">Valley oak</name>
    <dbReference type="NCBI Taxonomy" id="97700"/>
    <lineage>
        <taxon>Eukaryota</taxon>
        <taxon>Viridiplantae</taxon>
        <taxon>Streptophyta</taxon>
        <taxon>Embryophyta</taxon>
        <taxon>Tracheophyta</taxon>
        <taxon>Spermatophyta</taxon>
        <taxon>Magnoliopsida</taxon>
        <taxon>eudicotyledons</taxon>
        <taxon>Gunneridae</taxon>
        <taxon>Pentapetalae</taxon>
        <taxon>rosids</taxon>
        <taxon>fabids</taxon>
        <taxon>Fagales</taxon>
        <taxon>Fagaceae</taxon>
        <taxon>Quercus</taxon>
    </lineage>
</organism>
<evidence type="ECO:0000313" key="1">
    <source>
        <dbReference type="EnsemblPlants" id="QL04p031062:mrna"/>
    </source>
</evidence>
<dbReference type="Gramene" id="QL04p031062:mrna">
    <property type="protein sequence ID" value="QL04p031062:mrna"/>
    <property type="gene ID" value="QL04p031062"/>
</dbReference>
<sequence>MDAWYDVISYFKSDDFKRDPETQKELDDLQIWALAYCPKGQWAHDTPKHVYEEAKEKIVEMEVNEDRTLSSSERDTIFQSVVSMSSSKSRYVLGRGYMAKLPTSTERVRNELNSEVQSMKSQLDVERAERVAECA</sequence>